<evidence type="ECO:0000256" key="3">
    <source>
        <dbReference type="ARBA" id="ARBA00023239"/>
    </source>
</evidence>
<keyword evidence="3 4" id="KW-0456">Lyase</keyword>
<keyword evidence="4" id="KW-0670">Pyruvate</keyword>
<keyword evidence="2" id="KW-0831">Ubiquinone biosynthesis</keyword>
<dbReference type="Gene3D" id="3.40.1410.10">
    <property type="entry name" value="Chorismate lyase-like"/>
    <property type="match status" value="1"/>
</dbReference>
<dbReference type="PANTHER" id="PTHR38683">
    <property type="entry name" value="CHORISMATE PYRUVATE-LYASE"/>
    <property type="match status" value="1"/>
</dbReference>
<organism evidence="4">
    <name type="scientific">hydrothermal vent metagenome</name>
    <dbReference type="NCBI Taxonomy" id="652676"/>
    <lineage>
        <taxon>unclassified sequences</taxon>
        <taxon>metagenomes</taxon>
        <taxon>ecological metagenomes</taxon>
    </lineage>
</organism>
<dbReference type="AlphaFoldDB" id="A0A3B0WBQ6"/>
<proteinExistence type="predicted"/>
<dbReference type="GO" id="GO:0008813">
    <property type="term" value="F:chorismate lyase activity"/>
    <property type="evidence" value="ECO:0007669"/>
    <property type="project" value="UniProtKB-EC"/>
</dbReference>
<dbReference type="EMBL" id="UOFE01000034">
    <property type="protein sequence ID" value="VAW53325.1"/>
    <property type="molecule type" value="Genomic_DNA"/>
</dbReference>
<name>A0A3B0WBQ6_9ZZZZ</name>
<evidence type="ECO:0000313" key="4">
    <source>
        <dbReference type="EMBL" id="VAW53325.1"/>
    </source>
</evidence>
<reference evidence="4" key="1">
    <citation type="submission" date="2018-06" db="EMBL/GenBank/DDBJ databases">
        <authorList>
            <person name="Zhirakovskaya E."/>
        </authorList>
    </citation>
    <scope>NUCLEOTIDE SEQUENCE</scope>
</reference>
<dbReference type="EC" id="4.1.3.40" evidence="4"/>
<dbReference type="GO" id="GO:0006744">
    <property type="term" value="P:ubiquinone biosynthetic process"/>
    <property type="evidence" value="ECO:0007669"/>
    <property type="project" value="UniProtKB-KW"/>
</dbReference>
<accession>A0A3B0WBQ6</accession>
<dbReference type="SUPFAM" id="SSF64288">
    <property type="entry name" value="Chorismate lyase-like"/>
    <property type="match status" value="1"/>
</dbReference>
<evidence type="ECO:0000256" key="2">
    <source>
        <dbReference type="ARBA" id="ARBA00022688"/>
    </source>
</evidence>
<keyword evidence="1" id="KW-0963">Cytoplasm</keyword>
<dbReference type="Pfam" id="PF04345">
    <property type="entry name" value="Chor_lyase"/>
    <property type="match status" value="1"/>
</dbReference>
<dbReference type="InterPro" id="IPR007440">
    <property type="entry name" value="Chorismate--pyruvate_lyase"/>
</dbReference>
<evidence type="ECO:0000256" key="1">
    <source>
        <dbReference type="ARBA" id="ARBA00022490"/>
    </source>
</evidence>
<dbReference type="InterPro" id="IPR028978">
    <property type="entry name" value="Chorismate_lyase_/UTRA_dom_sf"/>
</dbReference>
<dbReference type="GO" id="GO:0005829">
    <property type="term" value="C:cytosol"/>
    <property type="evidence" value="ECO:0007669"/>
    <property type="project" value="TreeGrafter"/>
</dbReference>
<gene>
    <name evidence="4" type="ORF">MNBD_GAMMA05-301</name>
</gene>
<dbReference type="PANTHER" id="PTHR38683:SF1">
    <property type="entry name" value="CHORISMATE PYRUVATE-LYASE"/>
    <property type="match status" value="1"/>
</dbReference>
<sequence>MLLPYAHSALVRQVLLCCGDKPLIYAKTVIPVATVRGAQRRYANMGNRPLGEMLFADRTMRRETVHVAKLTKTHIANQYVNGDEDVWGRRSVFRVSGKPILVSEYFLPELLKK</sequence>
<protein>
    <submittedName>
        <fullName evidence="4">Chorismate--pyruvate lyase</fullName>
        <ecNumber evidence="4">4.1.3.40</ecNumber>
    </submittedName>
</protein>